<dbReference type="EMBL" id="FN668648">
    <property type="protein sequence ID" value="CBK22199.2"/>
    <property type="molecule type" value="Genomic_DNA"/>
</dbReference>
<dbReference type="GeneID" id="24922543"/>
<dbReference type="AlphaFoldDB" id="D8M2A4"/>
<feature type="compositionally biased region" description="Pro residues" evidence="1">
    <location>
        <begin position="203"/>
        <end position="214"/>
    </location>
</feature>
<gene>
    <name evidence="2" type="ORF">GSBLH_T00006419001</name>
</gene>
<protein>
    <submittedName>
        <fullName evidence="2">Uncharacterized protein</fullName>
    </submittedName>
</protein>
<feature type="compositionally biased region" description="Low complexity" evidence="1">
    <location>
        <begin position="185"/>
        <end position="202"/>
    </location>
</feature>
<name>D8M2A4_BLAHO</name>
<sequence length="237" mass="26416">MGYVLDWYSNPSNDTSEPMYVIDIGAGFGKLSYLIMYSLLEMKEHWPSSDHPPFVYVVSDCCKDYVSLWQRDPYLSQFARMGYLDFAVFDCAADTDLILLNSHLSISPDSLLIPPFFLCSCVLSTLPQDVIKVEQTLSRGNLSVYQAPSSLDFQYFPFFCFNKSVFPGNTRELPTPSRFPGGRFSAPPSTLPSRPTRESSPSPRWPAPSSPTPSPGAKTAGFSSSPTRAFSRRRTLG</sequence>
<evidence type="ECO:0000313" key="3">
    <source>
        <dbReference type="Proteomes" id="UP000008312"/>
    </source>
</evidence>
<dbReference type="RefSeq" id="XP_012896247.1">
    <property type="nucleotide sequence ID" value="XM_013040793.1"/>
</dbReference>
<dbReference type="OrthoDB" id="64915at2759"/>
<dbReference type="Proteomes" id="UP000008312">
    <property type="component" value="Unassembled WGS sequence"/>
</dbReference>
<evidence type="ECO:0000256" key="1">
    <source>
        <dbReference type="SAM" id="MobiDB-lite"/>
    </source>
</evidence>
<evidence type="ECO:0000313" key="2">
    <source>
        <dbReference type="EMBL" id="CBK22199.2"/>
    </source>
</evidence>
<keyword evidence="3" id="KW-1185">Reference proteome</keyword>
<reference evidence="2" key="1">
    <citation type="submission" date="2010-02" db="EMBL/GenBank/DDBJ databases">
        <title>Sequencing and annotation of the Blastocystis hominis genome.</title>
        <authorList>
            <person name="Wincker P."/>
        </authorList>
    </citation>
    <scope>NUCLEOTIDE SEQUENCE</scope>
    <source>
        <strain evidence="2">Singapore isolate B</strain>
    </source>
</reference>
<proteinExistence type="predicted"/>
<dbReference type="InParanoid" id="D8M2A4"/>
<organism evidence="2">
    <name type="scientific">Blastocystis hominis</name>
    <dbReference type="NCBI Taxonomy" id="12968"/>
    <lineage>
        <taxon>Eukaryota</taxon>
        <taxon>Sar</taxon>
        <taxon>Stramenopiles</taxon>
        <taxon>Bigyra</taxon>
        <taxon>Opalozoa</taxon>
        <taxon>Opalinata</taxon>
        <taxon>Blastocystidae</taxon>
        <taxon>Blastocystis</taxon>
    </lineage>
</organism>
<feature type="region of interest" description="Disordered" evidence="1">
    <location>
        <begin position="172"/>
        <end position="237"/>
    </location>
</feature>
<accession>D8M2A4</accession>